<dbReference type="GO" id="GO:0051026">
    <property type="term" value="P:chiasma assembly"/>
    <property type="evidence" value="ECO:0007669"/>
    <property type="project" value="UniProtKB-ARBA"/>
</dbReference>
<feature type="domain" description="DNA mismatch repair proteins mutS family" evidence="13">
    <location>
        <begin position="807"/>
        <end position="823"/>
    </location>
</feature>
<gene>
    <name evidence="14" type="ORF">OEA41_007791</name>
</gene>
<evidence type="ECO:0000256" key="2">
    <source>
        <dbReference type="ARBA" id="ARBA00004286"/>
    </source>
</evidence>
<dbReference type="SUPFAM" id="SSF52540">
    <property type="entry name" value="P-loop containing nucleoside triphosphate hydrolases"/>
    <property type="match status" value="1"/>
</dbReference>
<dbReference type="CDD" id="cd03281">
    <property type="entry name" value="ABC_MSH5_euk"/>
    <property type="match status" value="1"/>
</dbReference>
<dbReference type="GO" id="GO:0140664">
    <property type="term" value="F:ATP-dependent DNA damage sensor activity"/>
    <property type="evidence" value="ECO:0007669"/>
    <property type="project" value="InterPro"/>
</dbReference>
<dbReference type="PANTHER" id="PTHR11361:SF20">
    <property type="entry name" value="MUTS PROTEIN HOMOLOG 5"/>
    <property type="match status" value="1"/>
</dbReference>
<dbReference type="InterPro" id="IPR036187">
    <property type="entry name" value="DNA_mismatch_repair_MutS_sf"/>
</dbReference>
<dbReference type="GO" id="GO:0030983">
    <property type="term" value="F:mismatched DNA binding"/>
    <property type="evidence" value="ECO:0007669"/>
    <property type="project" value="InterPro"/>
</dbReference>
<keyword evidence="7" id="KW-0238">DNA-binding</keyword>
<dbReference type="EMBL" id="JASNWA010000004">
    <property type="protein sequence ID" value="KAK3176468.1"/>
    <property type="molecule type" value="Genomic_DNA"/>
</dbReference>
<dbReference type="GO" id="GO:0006298">
    <property type="term" value="P:mismatch repair"/>
    <property type="evidence" value="ECO:0007669"/>
    <property type="project" value="InterPro"/>
</dbReference>
<evidence type="ECO:0000256" key="10">
    <source>
        <dbReference type="ARBA" id="ARBA00073549"/>
    </source>
</evidence>
<dbReference type="InterPro" id="IPR000432">
    <property type="entry name" value="DNA_mismatch_repair_MutS_C"/>
</dbReference>
<feature type="compositionally biased region" description="Polar residues" evidence="12">
    <location>
        <begin position="60"/>
        <end position="70"/>
    </location>
</feature>
<keyword evidence="9" id="KW-0469">Meiosis</keyword>
<evidence type="ECO:0000256" key="12">
    <source>
        <dbReference type="SAM" id="MobiDB-lite"/>
    </source>
</evidence>
<feature type="region of interest" description="Disordered" evidence="12">
    <location>
        <begin position="1"/>
        <end position="105"/>
    </location>
</feature>
<dbReference type="InterPro" id="IPR045076">
    <property type="entry name" value="MutS"/>
</dbReference>
<dbReference type="InterPro" id="IPR007696">
    <property type="entry name" value="DNA_mismatch_repair_MutS_core"/>
</dbReference>
<dbReference type="Gene3D" id="1.10.1420.10">
    <property type="match status" value="1"/>
</dbReference>
<evidence type="ECO:0000313" key="14">
    <source>
        <dbReference type="EMBL" id="KAK3176468.1"/>
    </source>
</evidence>
<evidence type="ECO:0000256" key="4">
    <source>
        <dbReference type="ARBA" id="ARBA00022454"/>
    </source>
</evidence>
<evidence type="ECO:0000256" key="5">
    <source>
        <dbReference type="ARBA" id="ARBA00022741"/>
    </source>
</evidence>
<dbReference type="FunFam" id="3.40.50.300:FF:001067">
    <property type="entry name" value="DNA mismatch repair protein MSH5"/>
    <property type="match status" value="1"/>
</dbReference>
<keyword evidence="15" id="KW-1185">Reference proteome</keyword>
<keyword evidence="8" id="KW-0539">Nucleus</keyword>
<dbReference type="Proteomes" id="UP001276659">
    <property type="component" value="Unassembled WGS sequence"/>
</dbReference>
<dbReference type="GO" id="GO:0005694">
    <property type="term" value="C:chromosome"/>
    <property type="evidence" value="ECO:0007669"/>
    <property type="project" value="UniProtKB-SubCell"/>
</dbReference>
<evidence type="ECO:0000256" key="3">
    <source>
        <dbReference type="ARBA" id="ARBA00006271"/>
    </source>
</evidence>
<feature type="compositionally biased region" description="Acidic residues" evidence="12">
    <location>
        <begin position="94"/>
        <end position="105"/>
    </location>
</feature>
<evidence type="ECO:0000313" key="15">
    <source>
        <dbReference type="Proteomes" id="UP001276659"/>
    </source>
</evidence>
<protein>
    <recommendedName>
        <fullName evidence="10">DNA mismatch repair protein MSH5</fullName>
    </recommendedName>
    <alternativeName>
        <fullName evidence="11">MutS protein homolog 5</fullName>
    </alternativeName>
</protein>
<comment type="caution">
    <text evidence="14">The sequence shown here is derived from an EMBL/GenBank/DDBJ whole genome shotgun (WGS) entry which is preliminary data.</text>
</comment>
<evidence type="ECO:0000256" key="11">
    <source>
        <dbReference type="ARBA" id="ARBA00077470"/>
    </source>
</evidence>
<dbReference type="SUPFAM" id="SSF48334">
    <property type="entry name" value="DNA repair protein MutS, domain III"/>
    <property type="match status" value="1"/>
</dbReference>
<dbReference type="PANTHER" id="PTHR11361">
    <property type="entry name" value="DNA MISMATCH REPAIR PROTEIN MUTS FAMILY MEMBER"/>
    <property type="match status" value="1"/>
</dbReference>
<dbReference type="Gene3D" id="3.40.50.300">
    <property type="entry name" value="P-loop containing nucleotide triphosphate hydrolases"/>
    <property type="match status" value="1"/>
</dbReference>
<evidence type="ECO:0000259" key="13">
    <source>
        <dbReference type="PROSITE" id="PS00486"/>
    </source>
</evidence>
<comment type="similarity">
    <text evidence="3">Belongs to the DNA mismatch repair MutS family.</text>
</comment>
<proteinExistence type="inferred from homology"/>
<evidence type="ECO:0000256" key="9">
    <source>
        <dbReference type="ARBA" id="ARBA00023254"/>
    </source>
</evidence>
<keyword evidence="5" id="KW-0547">Nucleotide-binding</keyword>
<dbReference type="Pfam" id="PF00488">
    <property type="entry name" value="MutS_V"/>
    <property type="match status" value="1"/>
</dbReference>
<dbReference type="GO" id="GO:0005634">
    <property type="term" value="C:nucleus"/>
    <property type="evidence" value="ECO:0007669"/>
    <property type="project" value="UniProtKB-SubCell"/>
</dbReference>
<dbReference type="InterPro" id="IPR027417">
    <property type="entry name" value="P-loop_NTPase"/>
</dbReference>
<name>A0AAD9ZEJ4_9LECA</name>
<dbReference type="GO" id="GO:0005524">
    <property type="term" value="F:ATP binding"/>
    <property type="evidence" value="ECO:0007669"/>
    <property type="project" value="UniProtKB-KW"/>
</dbReference>
<evidence type="ECO:0000256" key="8">
    <source>
        <dbReference type="ARBA" id="ARBA00023242"/>
    </source>
</evidence>
<sequence>MIATKRRRESSVAATPNLSYSNGFHTSSVAQSSPTRDLQQARSSQQNPTKRVSLLPPGSRLSSVAPSSQPRAAHRHSRLASTAPSADGMRPENEAEVEEREQSDNLDEVIMAVEMRDRGTVGCSYYLPREQTLYMMADVERGGVEVIDTLKLHIRPSVVILSLRADECVEKCFDPEGRSRDSINGDNDQFRLPFILEYRPSPEFNYEAGKNKLVNFHLFSDGGPEVSFVTPGMNDSFNDYGDGNEVGCTGRQGKLLRLSAWIDMESRLTVGCAGALLTYIGRRKAVEYLPSEEMVIDSFRISTIEMSSLKDIMFVNADTLASLQILQSESSPNTHSQGPTRAPSGSKEGLSVYGLFHHLARTPQGKQLLRSYFLRPSLDMDVINERLETASVFLRPDNDSPLKNIVKNLGQIKNMKTVMIHLRKGISSGLSKGGGIKSGIWSSLRSFAFHTLQIKDALKEVIGAERLAISIKVFEEFDTHEIASVGRMISEIVSLVTVGLTPFSLMKPFQIDFTGSAETHRTVVNPGVDDELDAMKRTYDGMDDLLNRTSQDIAATIPAVYSLDLNVIFFPQIGFLISVPLNPGTGRGDYEGGPGEQSWDRMFSSDTIVYYKDSRMKELDKTLGDIWAVICGMLLLDYELTRASHHAKEHDPDRRRSVCHARLRLYTKDPDINPSRHPLQELTVSSYVPNDTFIFGGAGTNPATQEHEEILDASKRISGWRNSEGPSMLMMTGPNYSGKSVYLKQIALIVYMAHVGCFVPAERAVIGLTDKILTRIATRETVSKFQSAFMIDLQQVALAMTLATHKSLVIIDEFGKGTDSSDGAGLACGVFEHFLSLGDDRPKVLGATHFHEIFENGFLKPRPSLAFGYMEVRLDREAQDLEDQITYLYKYGQSTSAKVELTKVAAFDLAVAPPAMVAVVDRANELVELSAKGEDLVAACATMSPQEEDDLKDAEETARHFLLRDIGVPLSRDIGADVQEDSRMVLEEVMQLNEPSR</sequence>
<keyword evidence="6" id="KW-0067">ATP-binding</keyword>
<evidence type="ECO:0000256" key="1">
    <source>
        <dbReference type="ARBA" id="ARBA00004123"/>
    </source>
</evidence>
<dbReference type="SMART" id="SM00534">
    <property type="entry name" value="MUTSac"/>
    <property type="match status" value="1"/>
</dbReference>
<comment type="subcellular location">
    <subcellularLocation>
        <location evidence="2">Chromosome</location>
    </subcellularLocation>
    <subcellularLocation>
        <location evidence="1">Nucleus</location>
    </subcellularLocation>
</comment>
<dbReference type="Pfam" id="PF05192">
    <property type="entry name" value="MutS_III"/>
    <property type="match status" value="1"/>
</dbReference>
<dbReference type="PROSITE" id="PS00486">
    <property type="entry name" value="DNA_MISMATCH_REPAIR_2"/>
    <property type="match status" value="1"/>
</dbReference>
<keyword evidence="4" id="KW-0158">Chromosome</keyword>
<evidence type="ECO:0000256" key="6">
    <source>
        <dbReference type="ARBA" id="ARBA00022840"/>
    </source>
</evidence>
<dbReference type="AlphaFoldDB" id="A0AAD9ZEJ4"/>
<organism evidence="14 15">
    <name type="scientific">Lepraria neglecta</name>
    <dbReference type="NCBI Taxonomy" id="209136"/>
    <lineage>
        <taxon>Eukaryota</taxon>
        <taxon>Fungi</taxon>
        <taxon>Dikarya</taxon>
        <taxon>Ascomycota</taxon>
        <taxon>Pezizomycotina</taxon>
        <taxon>Lecanoromycetes</taxon>
        <taxon>OSLEUM clade</taxon>
        <taxon>Lecanoromycetidae</taxon>
        <taxon>Lecanorales</taxon>
        <taxon>Lecanorineae</taxon>
        <taxon>Stereocaulaceae</taxon>
        <taxon>Lepraria</taxon>
    </lineage>
</organism>
<feature type="compositionally biased region" description="Polar residues" evidence="12">
    <location>
        <begin position="12"/>
        <end position="50"/>
    </location>
</feature>
<evidence type="ECO:0000256" key="7">
    <source>
        <dbReference type="ARBA" id="ARBA00023125"/>
    </source>
</evidence>
<accession>A0AAD9ZEJ4</accession>
<reference evidence="14" key="1">
    <citation type="submission" date="2022-11" db="EMBL/GenBank/DDBJ databases">
        <title>Chromosomal genome sequence assembly and mating type (MAT) locus characterization of the leprose asexual lichenized fungus Lepraria neglecta (Nyl.) Erichsen.</title>
        <authorList>
            <person name="Allen J.L."/>
            <person name="Pfeffer B."/>
        </authorList>
    </citation>
    <scope>NUCLEOTIDE SEQUENCE</scope>
    <source>
        <strain evidence="14">Allen 5258</strain>
    </source>
</reference>